<evidence type="ECO:0000313" key="2">
    <source>
        <dbReference type="Proteomes" id="UP000028761"/>
    </source>
</evidence>
<name>A0A8I5NRT7_PAPAN</name>
<evidence type="ECO:0000313" key="1">
    <source>
        <dbReference type="Ensembl" id="ENSPANP00000056841.1"/>
    </source>
</evidence>
<sequence length="120" mass="12982">MFHRQGLALSPRLACSGGISAHCNLLGSSDPPTSASRVAGTTGASHHVWLIFLFLVETGFYHVALLGLEFLSSSDLPTMASQSVEITDMSYHARPQFHSFACRYLVLRVPPAEATSFSIE</sequence>
<dbReference type="PRINTS" id="PR02045">
    <property type="entry name" value="F138DOMAIN"/>
</dbReference>
<reference evidence="1" key="2">
    <citation type="submission" date="2025-08" db="UniProtKB">
        <authorList>
            <consortium name="Ensembl"/>
        </authorList>
    </citation>
    <scope>IDENTIFICATION</scope>
</reference>
<protein>
    <submittedName>
        <fullName evidence="1">Uncharacterized protein</fullName>
    </submittedName>
</protein>
<proteinExistence type="predicted"/>
<dbReference type="PANTHER" id="PTHR12138:SF162">
    <property type="entry name" value="CHROMOSOME UNDETERMINED SCAFFOLD_275, WHOLE GENOME SHOTGUN SEQUENCE"/>
    <property type="match status" value="1"/>
</dbReference>
<dbReference type="Ensembl" id="ENSPANT00000065258.1">
    <property type="protein sequence ID" value="ENSPANP00000056841.1"/>
    <property type="gene ID" value="ENSPANG00000051138.1"/>
</dbReference>
<reference evidence="1" key="3">
    <citation type="submission" date="2025-09" db="UniProtKB">
        <authorList>
            <consortium name="Ensembl"/>
        </authorList>
    </citation>
    <scope>IDENTIFICATION</scope>
</reference>
<accession>A0A8I5NRT7</accession>
<dbReference type="PANTHER" id="PTHR12138">
    <property type="entry name" value="PRIMATE-EXPANDED PROTEIN FAMILY"/>
    <property type="match status" value="1"/>
</dbReference>
<dbReference type="GeneTree" id="ENSGT01150000286943"/>
<dbReference type="AlphaFoldDB" id="A0A8I5NRT7"/>
<dbReference type="Proteomes" id="UP000028761">
    <property type="component" value="Chromosome 7"/>
</dbReference>
<organism evidence="1 2">
    <name type="scientific">Papio anubis</name>
    <name type="common">Olive baboon</name>
    <dbReference type="NCBI Taxonomy" id="9555"/>
    <lineage>
        <taxon>Eukaryota</taxon>
        <taxon>Metazoa</taxon>
        <taxon>Chordata</taxon>
        <taxon>Craniata</taxon>
        <taxon>Vertebrata</taxon>
        <taxon>Euteleostomi</taxon>
        <taxon>Mammalia</taxon>
        <taxon>Eutheria</taxon>
        <taxon>Euarchontoglires</taxon>
        <taxon>Primates</taxon>
        <taxon>Haplorrhini</taxon>
        <taxon>Catarrhini</taxon>
        <taxon>Cercopithecidae</taxon>
        <taxon>Cercopithecinae</taxon>
        <taxon>Papio</taxon>
    </lineage>
</organism>
<keyword evidence="2" id="KW-1185">Reference proteome</keyword>
<reference evidence="1 2" key="1">
    <citation type="submission" date="2012-03" db="EMBL/GenBank/DDBJ databases">
        <title>Whole Genome Assembly of Papio anubis.</title>
        <authorList>
            <person name="Liu Y.L."/>
            <person name="Abraham K.A."/>
            <person name="Akbar H.A."/>
            <person name="Ali S.A."/>
            <person name="Anosike U.A."/>
            <person name="Aqrawi P.A."/>
            <person name="Arias F.A."/>
            <person name="Attaway T.A."/>
            <person name="Awwad R.A."/>
            <person name="Babu C.B."/>
            <person name="Bandaranaike D.B."/>
            <person name="Battles P.B."/>
            <person name="Bell A.B."/>
            <person name="Beltran B.B."/>
            <person name="Berhane-Mersha D.B."/>
            <person name="Bess C.B."/>
            <person name="Bickham C.B."/>
            <person name="Bolden T.B."/>
            <person name="Carter K.C."/>
            <person name="Chau D.C."/>
            <person name="Chavez A.C."/>
            <person name="Clerc-Blankenburg K.C."/>
            <person name="Coyle M.C."/>
            <person name="Dao M.D."/>
            <person name="Davila M.L.D."/>
            <person name="Davy-Carroll L.D."/>
            <person name="Denson S.D."/>
            <person name="Dinh H.D."/>
            <person name="Fernandez S.F."/>
            <person name="Fernando P.F."/>
            <person name="Forbes L.F."/>
            <person name="Francis C.F."/>
            <person name="Francisco L.F."/>
            <person name="Fu Q.F."/>
            <person name="Garcia-Iii R.G."/>
            <person name="Garrett T.G."/>
            <person name="Gross S.G."/>
            <person name="Gubbala S.G."/>
            <person name="Hirani K.H."/>
            <person name="Hogues M.H."/>
            <person name="Hollins B.H."/>
            <person name="Jackson L.J."/>
            <person name="Javaid M.J."/>
            <person name="Jhangiani S.J."/>
            <person name="Johnson A.J."/>
            <person name="Johnson B.J."/>
            <person name="Jones J.J."/>
            <person name="Joshi V.J."/>
            <person name="Kalu J.K."/>
            <person name="Khan N.K."/>
            <person name="Korchina V.K."/>
            <person name="Kovar C.K."/>
            <person name="Lago L.L."/>
            <person name="Lara F.L."/>
            <person name="Le T.-K.L."/>
            <person name="Lee S.L."/>
            <person name="Legall-Iii F.L."/>
            <person name="Lemon S.L."/>
            <person name="Liu J.L."/>
            <person name="Liu Y.-S.L."/>
            <person name="Liyanage D.L."/>
            <person name="Lopez J.L."/>
            <person name="Lorensuhewa L.L."/>
            <person name="Mata R.M."/>
            <person name="Mathew T.M."/>
            <person name="Mercado C.M."/>
            <person name="Mercado I.M."/>
            <person name="Morales K.M."/>
            <person name="Morgan M.M."/>
            <person name="Munidasa M.M."/>
            <person name="Ngo D.N."/>
            <person name="Nguyen L.N."/>
            <person name="Nguyen T.N."/>
            <person name="Nguyen N.N."/>
            <person name="Obregon M.O."/>
            <person name="Okwuonu G.O."/>
            <person name="Ongeri F.O."/>
            <person name="Onwere C.O."/>
            <person name="Osifeso I.O."/>
            <person name="Parra A.P."/>
            <person name="Patil S.P."/>
            <person name="Perez A.P."/>
            <person name="Perez Y.P."/>
            <person name="Pham C.P."/>
            <person name="Pu L.-L.P."/>
            <person name="Puazo M.P."/>
            <person name="Quiroz J.Q."/>
            <person name="Rouhana J.R."/>
            <person name="Ruiz M.R."/>
            <person name="Ruiz S.-J.R."/>
            <person name="Saada N.S."/>
            <person name="Santibanez J.S."/>
            <person name="Scheel M.S."/>
            <person name="Schneider B.S."/>
            <person name="Simmons D.S."/>
            <person name="Sisson I.S."/>
            <person name="Tang L.-Y.T."/>
            <person name="Thornton R.T."/>
            <person name="Tisius J.T."/>
            <person name="Toledanes G.T."/>
            <person name="Trejos Z.T."/>
            <person name="Usmani K.U."/>
            <person name="Varghese R.V."/>
            <person name="Vattathil S.V."/>
            <person name="Vee V.V."/>
            <person name="Walker D.W."/>
            <person name="Weissenberger G.W."/>
            <person name="White C.W."/>
            <person name="Williams A.W."/>
            <person name="Woodworth J.W."/>
            <person name="Wright R.W."/>
            <person name="Zhu Y.Z."/>
            <person name="Han Y.H."/>
            <person name="Newsham I.N."/>
            <person name="Nazareth L.N."/>
            <person name="Worley K.W."/>
            <person name="Muzny D.M."/>
            <person name="Rogers J.R."/>
            <person name="Gibbs R.G."/>
        </authorList>
    </citation>
    <scope>NUCLEOTIDE SEQUENCE [LARGE SCALE GENOMIC DNA]</scope>
</reference>